<comment type="caution">
    <text evidence="1">The sequence shown here is derived from an EMBL/GenBank/DDBJ whole genome shotgun (WGS) entry which is preliminary data.</text>
</comment>
<reference evidence="1 2" key="1">
    <citation type="submission" date="2024-02" db="EMBL/GenBank/DDBJ databases">
        <authorList>
            <person name="Chen Y."/>
            <person name="Shah S."/>
            <person name="Dougan E. K."/>
            <person name="Thang M."/>
            <person name="Chan C."/>
        </authorList>
    </citation>
    <scope>NUCLEOTIDE SEQUENCE [LARGE SCALE GENOMIC DNA]</scope>
</reference>
<gene>
    <name evidence="1" type="ORF">CCMP2556_LOCUS13268</name>
</gene>
<keyword evidence="2" id="KW-1185">Reference proteome</keyword>
<organism evidence="1 2">
    <name type="scientific">Durusdinium trenchii</name>
    <dbReference type="NCBI Taxonomy" id="1381693"/>
    <lineage>
        <taxon>Eukaryota</taxon>
        <taxon>Sar</taxon>
        <taxon>Alveolata</taxon>
        <taxon>Dinophyceae</taxon>
        <taxon>Suessiales</taxon>
        <taxon>Symbiodiniaceae</taxon>
        <taxon>Durusdinium</taxon>
    </lineage>
</organism>
<proteinExistence type="predicted"/>
<protein>
    <submittedName>
        <fullName evidence="1">Uncharacterized protein</fullName>
    </submittedName>
</protein>
<evidence type="ECO:0000313" key="1">
    <source>
        <dbReference type="EMBL" id="CAK9018457.1"/>
    </source>
</evidence>
<dbReference type="EMBL" id="CAXAMN010006668">
    <property type="protein sequence ID" value="CAK9018457.1"/>
    <property type="molecule type" value="Genomic_DNA"/>
</dbReference>
<evidence type="ECO:0000313" key="2">
    <source>
        <dbReference type="Proteomes" id="UP001642484"/>
    </source>
</evidence>
<dbReference type="Proteomes" id="UP001642484">
    <property type="component" value="Unassembled WGS sequence"/>
</dbReference>
<accession>A0ABP0JWQ1</accession>
<sequence>MGRWCPNFNRASNLVTAMASNLEANLTASVTVSALSSHRHWDEGSTDMVTPLRKTRFALDLTHGPIAPVSHKFKRWPIILPEHKSSISLGLRRCPLTEPQVIDPS</sequence>
<name>A0ABP0JWQ1_9DINO</name>